<dbReference type="Gene3D" id="3.40.50.80">
    <property type="entry name" value="Nucleotide-binding domain of ferredoxin-NADP reductase (FNR) module"/>
    <property type="match status" value="1"/>
</dbReference>
<organism evidence="2">
    <name type="scientific">Xenorhabdus bovienii str. Intermedium</name>
    <dbReference type="NCBI Taxonomy" id="1379677"/>
    <lineage>
        <taxon>Bacteria</taxon>
        <taxon>Pseudomonadati</taxon>
        <taxon>Pseudomonadota</taxon>
        <taxon>Gammaproteobacteria</taxon>
        <taxon>Enterobacterales</taxon>
        <taxon>Morganellaceae</taxon>
        <taxon>Xenorhabdus</taxon>
    </lineage>
</organism>
<protein>
    <submittedName>
        <fullName evidence="2">FAD-binding 9 siderophore-interacting domain protein</fullName>
    </submittedName>
</protein>
<dbReference type="HOGENOM" id="CLU_155281_0_0_6"/>
<dbReference type="Proteomes" id="UP000028480">
    <property type="component" value="Unassembled WGS sequence"/>
</dbReference>
<accession>A0A077QCF4</accession>
<feature type="domain" description="SIP-like Rossmann fold" evidence="1">
    <location>
        <begin position="3"/>
        <end position="99"/>
    </location>
</feature>
<name>A0A077QCF4_XENBV</name>
<reference evidence="2" key="1">
    <citation type="submission" date="2013-07" db="EMBL/GenBank/DDBJ databases">
        <title>Sub-species coevolution in mutualistic symbiosis.</title>
        <authorList>
            <person name="Murfin K."/>
            <person name="Klassen J."/>
            <person name="Lee M."/>
            <person name="Forst S."/>
            <person name="Stock P."/>
            <person name="Goodrich-Blair H."/>
        </authorList>
    </citation>
    <scope>NUCLEOTIDE SEQUENCE [LARGE SCALE GENOMIC DNA]</scope>
    <source>
        <strain evidence="2">Intermedium</strain>
    </source>
</reference>
<evidence type="ECO:0000313" key="2">
    <source>
        <dbReference type="EMBL" id="CDH30830.1"/>
    </source>
</evidence>
<dbReference type="InterPro" id="IPR007037">
    <property type="entry name" value="SIP_rossman_dom"/>
</dbReference>
<comment type="caution">
    <text evidence="2">The sequence shown here is derived from an EMBL/GenBank/DDBJ whole genome shotgun (WGS) entry which is preliminary data.</text>
</comment>
<gene>
    <name evidence="2" type="ORF">XBI1_110022</name>
</gene>
<proteinExistence type="predicted"/>
<dbReference type="Pfam" id="PF04954">
    <property type="entry name" value="SIP"/>
    <property type="match status" value="1"/>
</dbReference>
<sequence>MFWLPRDTEGKYQHGKRLIEEVPQHVTIPESAFIKEQALDEKTTSEDELWERATSENNETRFYGWIAAESSVVKKLRQYLLQERHLDRSLINFMAYWSKSSSKDDHA</sequence>
<dbReference type="AlphaFoldDB" id="A0A077QCF4"/>
<dbReference type="EMBL" id="CBTB010000013">
    <property type="protein sequence ID" value="CDH30830.1"/>
    <property type="molecule type" value="Genomic_DNA"/>
</dbReference>
<evidence type="ECO:0000259" key="1">
    <source>
        <dbReference type="Pfam" id="PF04954"/>
    </source>
</evidence>
<dbReference type="InterPro" id="IPR039261">
    <property type="entry name" value="FNR_nucleotide-bd"/>
</dbReference>